<gene>
    <name evidence="3" type="ORF">GCM10009092_00780</name>
</gene>
<dbReference type="Proteomes" id="UP001501757">
    <property type="component" value="Unassembled WGS sequence"/>
</dbReference>
<dbReference type="InterPro" id="IPR028098">
    <property type="entry name" value="Glyco_trans_4-like_N"/>
</dbReference>
<dbReference type="SUPFAM" id="SSF53756">
    <property type="entry name" value="UDP-Glycosyltransferase/glycogen phosphorylase"/>
    <property type="match status" value="1"/>
</dbReference>
<dbReference type="PANTHER" id="PTHR45947:SF13">
    <property type="entry name" value="TRANSFERASE"/>
    <property type="match status" value="1"/>
</dbReference>
<dbReference type="CDD" id="cd03801">
    <property type="entry name" value="GT4_PimA-like"/>
    <property type="match status" value="1"/>
</dbReference>
<dbReference type="InterPro" id="IPR001296">
    <property type="entry name" value="Glyco_trans_1"/>
</dbReference>
<evidence type="ECO:0000313" key="4">
    <source>
        <dbReference type="Proteomes" id="UP001501757"/>
    </source>
</evidence>
<dbReference type="PANTHER" id="PTHR45947">
    <property type="entry name" value="SULFOQUINOVOSYL TRANSFERASE SQD2"/>
    <property type="match status" value="1"/>
</dbReference>
<dbReference type="Gene3D" id="3.40.50.2000">
    <property type="entry name" value="Glycogen Phosphorylase B"/>
    <property type="match status" value="2"/>
</dbReference>
<dbReference type="RefSeq" id="WP_343840328.1">
    <property type="nucleotide sequence ID" value="NZ_BAAAEI010000001.1"/>
</dbReference>
<accession>A0ABP3GAN4</accession>
<keyword evidence="4" id="KW-1185">Reference proteome</keyword>
<dbReference type="InterPro" id="IPR050194">
    <property type="entry name" value="Glycosyltransferase_grp1"/>
</dbReference>
<sequence length="380" mass="42499">MKVFQAHCFYSRRGGEDVVVEREAQLLRDAGIELIPWYQYNPATSSLLEKARLGWQASWRCGGKQQLIAMQAQKGDILHVHNFFPQLSPAVFYQAKALGMKTVLTLHNFRCLTPSAMLPEGDARYSVAHTLSQCWQASYQNSILASLAVGTMIESHRVLGTWHKQVDCFICPSDYVRKHFIKVGFAADKLRVLPHFYPSTSKADHNKANGARDYALFVGRESAEKGLDNLLHAWRHVEYPLVVAGANRPTADIPERIRFVGQVEQHYLSELYQGAALLIAPSGVAETFGNVVMEAFAHGTPALVSKKGALMELVQPGYNGEWIESADWQILAGQLNKMLAQPLLLEEMGKKARQTFLQRYTPQVHSQALLSLYNELSAGM</sequence>
<dbReference type="Pfam" id="PF00534">
    <property type="entry name" value="Glycos_transf_1"/>
    <property type="match status" value="1"/>
</dbReference>
<protein>
    <submittedName>
        <fullName evidence="3">Uncharacterized protein</fullName>
    </submittedName>
</protein>
<evidence type="ECO:0000313" key="3">
    <source>
        <dbReference type="EMBL" id="GAA0340103.1"/>
    </source>
</evidence>
<dbReference type="EMBL" id="BAAAEI010000001">
    <property type="protein sequence ID" value="GAA0340103.1"/>
    <property type="molecule type" value="Genomic_DNA"/>
</dbReference>
<evidence type="ECO:0000259" key="1">
    <source>
        <dbReference type="Pfam" id="PF00534"/>
    </source>
</evidence>
<proteinExistence type="predicted"/>
<feature type="domain" description="Glycosyl transferase family 1" evidence="1">
    <location>
        <begin position="206"/>
        <end position="354"/>
    </location>
</feature>
<organism evidence="3 4">
    <name type="scientific">Bowmanella denitrificans</name>
    <dbReference type="NCBI Taxonomy" id="366582"/>
    <lineage>
        <taxon>Bacteria</taxon>
        <taxon>Pseudomonadati</taxon>
        <taxon>Pseudomonadota</taxon>
        <taxon>Gammaproteobacteria</taxon>
        <taxon>Alteromonadales</taxon>
        <taxon>Alteromonadaceae</taxon>
        <taxon>Bowmanella</taxon>
    </lineage>
</organism>
<name>A0ABP3GAN4_9ALTE</name>
<reference evidence="4" key="1">
    <citation type="journal article" date="2019" name="Int. J. Syst. Evol. Microbiol.">
        <title>The Global Catalogue of Microorganisms (GCM) 10K type strain sequencing project: providing services to taxonomists for standard genome sequencing and annotation.</title>
        <authorList>
            <consortium name="The Broad Institute Genomics Platform"/>
            <consortium name="The Broad Institute Genome Sequencing Center for Infectious Disease"/>
            <person name="Wu L."/>
            <person name="Ma J."/>
        </authorList>
    </citation>
    <scope>NUCLEOTIDE SEQUENCE [LARGE SCALE GENOMIC DNA]</scope>
    <source>
        <strain evidence="4">JCM 13378</strain>
    </source>
</reference>
<feature type="domain" description="Glycosyltransferase subfamily 4-like N-terminal" evidence="2">
    <location>
        <begin position="71"/>
        <end position="195"/>
    </location>
</feature>
<evidence type="ECO:0000259" key="2">
    <source>
        <dbReference type="Pfam" id="PF13439"/>
    </source>
</evidence>
<comment type="caution">
    <text evidence="3">The sequence shown here is derived from an EMBL/GenBank/DDBJ whole genome shotgun (WGS) entry which is preliminary data.</text>
</comment>
<dbReference type="Pfam" id="PF13439">
    <property type="entry name" value="Glyco_transf_4"/>
    <property type="match status" value="1"/>
</dbReference>